<reference evidence="1" key="1">
    <citation type="submission" date="2016-07" db="EMBL/GenBank/DDBJ databases">
        <authorList>
            <person name="Bretaudeau A."/>
        </authorList>
    </citation>
    <scope>NUCLEOTIDE SEQUENCE</scope>
    <source>
        <strain evidence="1">Rice</strain>
        <tissue evidence="1">Whole body</tissue>
    </source>
</reference>
<sequence>MYSKSKSENLYSIMEDSSLERNRIEIDNREVVLSVDDISTAVDPNAEFPPPPPEEEIVAIVTKKEPKGFGNMVAYNALPEMLEHVNT</sequence>
<dbReference type="AlphaFoldDB" id="A0A2H1X3P9"/>
<proteinExistence type="predicted"/>
<gene>
    <name evidence="1" type="ORF">SFRICE_036146</name>
</gene>
<organism evidence="1">
    <name type="scientific">Spodoptera frugiperda</name>
    <name type="common">Fall armyworm</name>
    <dbReference type="NCBI Taxonomy" id="7108"/>
    <lineage>
        <taxon>Eukaryota</taxon>
        <taxon>Metazoa</taxon>
        <taxon>Ecdysozoa</taxon>
        <taxon>Arthropoda</taxon>
        <taxon>Hexapoda</taxon>
        <taxon>Insecta</taxon>
        <taxon>Pterygota</taxon>
        <taxon>Neoptera</taxon>
        <taxon>Endopterygota</taxon>
        <taxon>Lepidoptera</taxon>
        <taxon>Glossata</taxon>
        <taxon>Ditrysia</taxon>
        <taxon>Noctuoidea</taxon>
        <taxon>Noctuidae</taxon>
        <taxon>Amphipyrinae</taxon>
        <taxon>Spodoptera</taxon>
    </lineage>
</organism>
<accession>A0A2H1X3P9</accession>
<protein>
    <submittedName>
        <fullName evidence="1">SFRICE_036146</fullName>
    </submittedName>
</protein>
<name>A0A2H1X3P9_SPOFR</name>
<evidence type="ECO:0000313" key="1">
    <source>
        <dbReference type="EMBL" id="SOQ59919.1"/>
    </source>
</evidence>
<dbReference type="EMBL" id="ODYU01013224">
    <property type="protein sequence ID" value="SOQ59919.1"/>
    <property type="molecule type" value="Genomic_DNA"/>
</dbReference>